<dbReference type="AlphaFoldDB" id="A0AA35T8T2"/>
<evidence type="ECO:0000313" key="1">
    <source>
        <dbReference type="EMBL" id="CAI8042901.1"/>
    </source>
</evidence>
<keyword evidence="2" id="KW-1185">Reference proteome</keyword>
<reference evidence="1" key="1">
    <citation type="submission" date="2023-03" db="EMBL/GenBank/DDBJ databases">
        <authorList>
            <person name="Steffen K."/>
            <person name="Cardenas P."/>
        </authorList>
    </citation>
    <scope>NUCLEOTIDE SEQUENCE</scope>
</reference>
<proteinExistence type="predicted"/>
<accession>A0AA35T8T2</accession>
<dbReference type="SUPFAM" id="SSF53850">
    <property type="entry name" value="Periplasmic binding protein-like II"/>
    <property type="match status" value="1"/>
</dbReference>
<comment type="caution">
    <text evidence="1">The sequence shown here is derived from an EMBL/GenBank/DDBJ whole genome shotgun (WGS) entry which is preliminary data.</text>
</comment>
<protein>
    <recommendedName>
        <fullName evidence="3">Extracellular solute-binding protein</fullName>
    </recommendedName>
</protein>
<organism evidence="1 2">
    <name type="scientific">Geodia barretti</name>
    <name type="common">Barrett's horny sponge</name>
    <dbReference type="NCBI Taxonomy" id="519541"/>
    <lineage>
        <taxon>Eukaryota</taxon>
        <taxon>Metazoa</taxon>
        <taxon>Porifera</taxon>
        <taxon>Demospongiae</taxon>
        <taxon>Heteroscleromorpha</taxon>
        <taxon>Tetractinellida</taxon>
        <taxon>Astrophorina</taxon>
        <taxon>Geodiidae</taxon>
        <taxon>Geodia</taxon>
    </lineage>
</organism>
<gene>
    <name evidence="1" type="ORF">GBAR_LOCUS23797</name>
</gene>
<evidence type="ECO:0000313" key="2">
    <source>
        <dbReference type="Proteomes" id="UP001174909"/>
    </source>
</evidence>
<dbReference type="Gene3D" id="3.40.190.10">
    <property type="entry name" value="Periplasmic binding protein-like II"/>
    <property type="match status" value="1"/>
</dbReference>
<name>A0AA35T8T2_GEOBA</name>
<evidence type="ECO:0008006" key="3">
    <source>
        <dbReference type="Google" id="ProtNLM"/>
    </source>
</evidence>
<sequence length="350" mass="39679">MFASAEGEEEGAGTVPHYEYVIIGPAPQAIERSELKHYDEVKDALDEKMAAELGFTIDVTDLSQSGMAVNQLIQLSAAGGDPIHIVQGTGEMGGATEWAPMWIPVEGLVEEHAPDYLELVNDYNPLLLETFSDKDGNLAGLPHLVRMRGLIYLFNQDLVDKLGVELPPLPEGRFDLTFDHLEQLGEAFNREVPGGMGIMWYHTFKTFLCAFEDNISMSNWNPQGYVNYFDQEEGIWKDWVDSEYYEDSVRLFDKFLKKGYYWHSLAEPAGTERDRGFINGTILGRDGQGWYGGNPTYKEWINEDPANETKILVYGVASKKQPIWSAGFRGLFFTKRNTQEQLEKYLQFIN</sequence>
<dbReference type="EMBL" id="CASHTH010003291">
    <property type="protein sequence ID" value="CAI8042901.1"/>
    <property type="molecule type" value="Genomic_DNA"/>
</dbReference>
<dbReference type="Proteomes" id="UP001174909">
    <property type="component" value="Unassembled WGS sequence"/>
</dbReference>